<sequence>MKFYRPLKPFKAISFDLDDTLYDNHPIIKKAEADFIVYLNKTYSELSELTAHQWGLYKNHVVNESPELVNDVSLWRIAILKKIMTIFGIAEYKAIEYAPIAFAEFLRLRSNFTVPAESLTLLEKLAEHYPVIAITNGNVDEKQVGLENKFQFILKAGAPFKAKPHHDLFVEAADRLDIKVSDILHIGDHLISDVFGAQNSGAQAVWLNEHNQPLTGARLLPTVEINHINTLYSLITE</sequence>
<accession>A0ABQ6E5T5</accession>
<comment type="caution">
    <text evidence="4">The sequence shown here is derived from an EMBL/GenBank/DDBJ whole genome shotgun (WGS) entry which is preliminary data.</text>
</comment>
<dbReference type="PANTHER" id="PTHR46470:SF4">
    <property type="entry name" value="5-AMINO-6-(5-PHOSPHO-D-RIBITYLAMINO)URACIL PHOSPHATASE YIGB"/>
    <property type="match status" value="1"/>
</dbReference>
<dbReference type="Proteomes" id="UP001157353">
    <property type="component" value="Unassembled WGS sequence"/>
</dbReference>
<evidence type="ECO:0000256" key="1">
    <source>
        <dbReference type="ARBA" id="ARBA00001946"/>
    </source>
</evidence>
<dbReference type="NCBIfam" id="TIGR01549">
    <property type="entry name" value="HAD-SF-IA-v1"/>
    <property type="match status" value="1"/>
</dbReference>
<dbReference type="Pfam" id="PF00702">
    <property type="entry name" value="Hydrolase"/>
    <property type="match status" value="1"/>
</dbReference>
<protein>
    <submittedName>
        <fullName evidence="4">2-haloalkanoic acid dehalogenase</fullName>
    </submittedName>
</protein>
<dbReference type="PANTHER" id="PTHR46470">
    <property type="entry name" value="N-ACYLNEURAMINATE-9-PHOSPHATASE"/>
    <property type="match status" value="1"/>
</dbReference>
<evidence type="ECO:0000313" key="4">
    <source>
        <dbReference type="EMBL" id="GLS92680.1"/>
    </source>
</evidence>
<keyword evidence="5" id="KW-1185">Reference proteome</keyword>
<evidence type="ECO:0000256" key="2">
    <source>
        <dbReference type="ARBA" id="ARBA00022801"/>
    </source>
</evidence>
<dbReference type="Gene3D" id="3.40.50.1000">
    <property type="entry name" value="HAD superfamily/HAD-like"/>
    <property type="match status" value="1"/>
</dbReference>
<gene>
    <name evidence="4" type="ORF">GCM10007916_37520</name>
</gene>
<keyword evidence="2" id="KW-0378">Hydrolase</keyword>
<dbReference type="InterPro" id="IPR051400">
    <property type="entry name" value="HAD-like_hydrolase"/>
</dbReference>
<dbReference type="SUPFAM" id="SSF56784">
    <property type="entry name" value="HAD-like"/>
    <property type="match status" value="1"/>
</dbReference>
<evidence type="ECO:0000313" key="5">
    <source>
        <dbReference type="Proteomes" id="UP001157353"/>
    </source>
</evidence>
<evidence type="ECO:0000256" key="3">
    <source>
        <dbReference type="ARBA" id="ARBA00022842"/>
    </source>
</evidence>
<organism evidence="4 5">
    <name type="scientific">Psychromonas marina</name>
    <dbReference type="NCBI Taxonomy" id="88364"/>
    <lineage>
        <taxon>Bacteria</taxon>
        <taxon>Pseudomonadati</taxon>
        <taxon>Pseudomonadota</taxon>
        <taxon>Gammaproteobacteria</taxon>
        <taxon>Alteromonadales</taxon>
        <taxon>Psychromonadaceae</taxon>
        <taxon>Psychromonas</taxon>
    </lineage>
</organism>
<proteinExistence type="predicted"/>
<keyword evidence="3" id="KW-0460">Magnesium</keyword>
<dbReference type="RefSeq" id="WP_284205826.1">
    <property type="nucleotide sequence ID" value="NZ_BSPQ01000030.1"/>
</dbReference>
<dbReference type="InterPro" id="IPR036412">
    <property type="entry name" value="HAD-like_sf"/>
</dbReference>
<dbReference type="EMBL" id="BSPQ01000030">
    <property type="protein sequence ID" value="GLS92680.1"/>
    <property type="molecule type" value="Genomic_DNA"/>
</dbReference>
<reference evidence="5" key="1">
    <citation type="journal article" date="2019" name="Int. J. Syst. Evol. Microbiol.">
        <title>The Global Catalogue of Microorganisms (GCM) 10K type strain sequencing project: providing services to taxonomists for standard genome sequencing and annotation.</title>
        <authorList>
            <consortium name="The Broad Institute Genomics Platform"/>
            <consortium name="The Broad Institute Genome Sequencing Center for Infectious Disease"/>
            <person name="Wu L."/>
            <person name="Ma J."/>
        </authorList>
    </citation>
    <scope>NUCLEOTIDE SEQUENCE [LARGE SCALE GENOMIC DNA]</scope>
    <source>
        <strain evidence="5">NBRC 103166</strain>
    </source>
</reference>
<dbReference type="Gene3D" id="1.20.120.1600">
    <property type="match status" value="1"/>
</dbReference>
<dbReference type="SFLD" id="SFLDG01129">
    <property type="entry name" value="C1.5:_HAD__Beta-PGM__Phosphata"/>
    <property type="match status" value="1"/>
</dbReference>
<name>A0ABQ6E5T5_9GAMM</name>
<dbReference type="SFLD" id="SFLDS00003">
    <property type="entry name" value="Haloacid_Dehalogenase"/>
    <property type="match status" value="1"/>
</dbReference>
<comment type="cofactor">
    <cofactor evidence="1">
        <name>Mg(2+)</name>
        <dbReference type="ChEBI" id="CHEBI:18420"/>
    </cofactor>
</comment>
<dbReference type="InterPro" id="IPR023214">
    <property type="entry name" value="HAD_sf"/>
</dbReference>
<dbReference type="InterPro" id="IPR006439">
    <property type="entry name" value="HAD-SF_hydro_IA"/>
</dbReference>